<dbReference type="Proteomes" id="UP001500618">
    <property type="component" value="Unassembled WGS sequence"/>
</dbReference>
<evidence type="ECO:0000256" key="1">
    <source>
        <dbReference type="SAM" id="MobiDB-lite"/>
    </source>
</evidence>
<evidence type="ECO:0000313" key="2">
    <source>
        <dbReference type="EMBL" id="GAA1695617.1"/>
    </source>
</evidence>
<reference evidence="3" key="1">
    <citation type="journal article" date="2019" name="Int. J. Syst. Evol. Microbiol.">
        <title>The Global Catalogue of Microorganisms (GCM) 10K type strain sequencing project: providing services to taxonomists for standard genome sequencing and annotation.</title>
        <authorList>
            <consortium name="The Broad Institute Genomics Platform"/>
            <consortium name="The Broad Institute Genome Sequencing Center for Infectious Disease"/>
            <person name="Wu L."/>
            <person name="Ma J."/>
        </authorList>
    </citation>
    <scope>NUCLEOTIDE SEQUENCE [LARGE SCALE GENOMIC DNA]</scope>
    <source>
        <strain evidence="3">JCM 14718</strain>
    </source>
</reference>
<keyword evidence="3" id="KW-1185">Reference proteome</keyword>
<accession>A0ABP4TXJ9</accession>
<sequence length="63" mass="6989">MGGFPQCYGWHWPGRLADATEIRSYKATERGAAALTGRVRDTPRRRGPHRRVASIRGARGAPE</sequence>
<comment type="caution">
    <text evidence="2">The sequence shown here is derived from an EMBL/GenBank/DDBJ whole genome shotgun (WGS) entry which is preliminary data.</text>
</comment>
<protein>
    <submittedName>
        <fullName evidence="2">Uncharacterized protein</fullName>
    </submittedName>
</protein>
<gene>
    <name evidence="2" type="ORF">GCM10009765_51040</name>
</gene>
<proteinExistence type="predicted"/>
<dbReference type="EMBL" id="BAAANY010000020">
    <property type="protein sequence ID" value="GAA1695617.1"/>
    <property type="molecule type" value="Genomic_DNA"/>
</dbReference>
<feature type="region of interest" description="Disordered" evidence="1">
    <location>
        <begin position="41"/>
        <end position="63"/>
    </location>
</feature>
<evidence type="ECO:0000313" key="3">
    <source>
        <dbReference type="Proteomes" id="UP001500618"/>
    </source>
</evidence>
<name>A0ABP4TXJ9_9ACTN</name>
<organism evidence="2 3">
    <name type="scientific">Fodinicola feengrottensis</name>
    <dbReference type="NCBI Taxonomy" id="435914"/>
    <lineage>
        <taxon>Bacteria</taxon>
        <taxon>Bacillati</taxon>
        <taxon>Actinomycetota</taxon>
        <taxon>Actinomycetes</taxon>
        <taxon>Mycobacteriales</taxon>
        <taxon>Fodinicola</taxon>
    </lineage>
</organism>